<name>A0A644WVX1_9ZZZZ</name>
<evidence type="ECO:0000259" key="1">
    <source>
        <dbReference type="Pfam" id="PF01863"/>
    </source>
</evidence>
<protein>
    <recommendedName>
        <fullName evidence="1">YgjP-like metallopeptidase domain-containing protein</fullName>
    </recommendedName>
</protein>
<evidence type="ECO:0000313" key="2">
    <source>
        <dbReference type="EMBL" id="MPM07638.1"/>
    </source>
</evidence>
<proteinExistence type="predicted"/>
<dbReference type="Pfam" id="PF01863">
    <property type="entry name" value="YgjP-like"/>
    <property type="match status" value="1"/>
</dbReference>
<dbReference type="EMBL" id="VSSQ01001358">
    <property type="protein sequence ID" value="MPM07638.1"/>
    <property type="molecule type" value="Genomic_DNA"/>
</dbReference>
<reference evidence="2" key="1">
    <citation type="submission" date="2019-08" db="EMBL/GenBank/DDBJ databases">
        <authorList>
            <person name="Kucharzyk K."/>
            <person name="Murdoch R.W."/>
            <person name="Higgins S."/>
            <person name="Loffler F."/>
        </authorList>
    </citation>
    <scope>NUCLEOTIDE SEQUENCE</scope>
</reference>
<feature type="domain" description="YgjP-like metallopeptidase" evidence="1">
    <location>
        <begin position="14"/>
        <end position="216"/>
    </location>
</feature>
<organism evidence="2">
    <name type="scientific">bioreactor metagenome</name>
    <dbReference type="NCBI Taxonomy" id="1076179"/>
    <lineage>
        <taxon>unclassified sequences</taxon>
        <taxon>metagenomes</taxon>
        <taxon>ecological metagenomes</taxon>
    </lineage>
</organism>
<dbReference type="PANTHER" id="PTHR30399">
    <property type="entry name" value="UNCHARACTERIZED PROTEIN YGJP"/>
    <property type="match status" value="1"/>
</dbReference>
<dbReference type="CDD" id="cd07344">
    <property type="entry name" value="M48_yhfN_like"/>
    <property type="match status" value="1"/>
</dbReference>
<dbReference type="Gene3D" id="3.30.2010.10">
    <property type="entry name" value="Metalloproteases ('zincins'), catalytic domain"/>
    <property type="match status" value="1"/>
</dbReference>
<dbReference type="InterPro" id="IPR053136">
    <property type="entry name" value="UTP_pyrophosphatase-like"/>
</dbReference>
<gene>
    <name evidence="2" type="ORF">SDC9_53945</name>
</gene>
<dbReference type="AlphaFoldDB" id="A0A644WVX1"/>
<dbReference type="PANTHER" id="PTHR30399:SF1">
    <property type="entry name" value="UTP PYROPHOSPHATASE"/>
    <property type="match status" value="1"/>
</dbReference>
<sequence>MELDYIVKRSPNRKRLTITVERDCSVVVHAPESTSEEKIQIIVESKRNWIYEKTKHVQKYALPHPPGKELVNGESALYLGRQYQIEVIHNSSEEIRFEHRFLIPARLSTERKKVLRNWYIDKAKEKILPRTKKFANDLGVEFTNAKIVDTRYRWGSCTIKDNINFNWRLIKAPMYVVDYVIIHELTHLLEANHTPRFWNIVHAQSSKMDKAKQWLLENGQLLEEDI</sequence>
<dbReference type="InterPro" id="IPR002725">
    <property type="entry name" value="YgjP-like_metallopeptidase"/>
</dbReference>
<accession>A0A644WVX1</accession>
<comment type="caution">
    <text evidence="2">The sequence shown here is derived from an EMBL/GenBank/DDBJ whole genome shotgun (WGS) entry which is preliminary data.</text>
</comment>